<feature type="transmembrane region" description="Helical" evidence="9">
    <location>
        <begin position="129"/>
        <end position="151"/>
    </location>
</feature>
<organism evidence="11 12">
    <name type="scientific">Ditylenchus dipsaci</name>
    <dbReference type="NCBI Taxonomy" id="166011"/>
    <lineage>
        <taxon>Eukaryota</taxon>
        <taxon>Metazoa</taxon>
        <taxon>Ecdysozoa</taxon>
        <taxon>Nematoda</taxon>
        <taxon>Chromadorea</taxon>
        <taxon>Rhabditida</taxon>
        <taxon>Tylenchina</taxon>
        <taxon>Tylenchomorpha</taxon>
        <taxon>Sphaerularioidea</taxon>
        <taxon>Anguinidae</taxon>
        <taxon>Anguininae</taxon>
        <taxon>Ditylenchus</taxon>
    </lineage>
</organism>
<keyword evidence="7" id="KW-0675">Receptor</keyword>
<evidence type="ECO:0000259" key="10">
    <source>
        <dbReference type="PROSITE" id="PS50262"/>
    </source>
</evidence>
<keyword evidence="2" id="KW-1003">Cell membrane</keyword>
<keyword evidence="6 9" id="KW-0472">Membrane</keyword>
<dbReference type="Proteomes" id="UP000887574">
    <property type="component" value="Unplaced"/>
</dbReference>
<feature type="transmembrane region" description="Helical" evidence="9">
    <location>
        <begin position="163"/>
        <end position="183"/>
    </location>
</feature>
<evidence type="ECO:0000256" key="1">
    <source>
        <dbReference type="ARBA" id="ARBA00004651"/>
    </source>
</evidence>
<evidence type="ECO:0000256" key="2">
    <source>
        <dbReference type="ARBA" id="ARBA00022475"/>
    </source>
</evidence>
<evidence type="ECO:0000256" key="3">
    <source>
        <dbReference type="ARBA" id="ARBA00022692"/>
    </source>
</evidence>
<feature type="transmembrane region" description="Helical" evidence="9">
    <location>
        <begin position="43"/>
        <end position="63"/>
    </location>
</feature>
<keyword evidence="4 9" id="KW-1133">Transmembrane helix</keyword>
<proteinExistence type="predicted"/>
<dbReference type="PANTHER" id="PTHR24230">
    <property type="entry name" value="G-PROTEIN COUPLED RECEPTOR"/>
    <property type="match status" value="1"/>
</dbReference>
<dbReference type="GO" id="GO:0005886">
    <property type="term" value="C:plasma membrane"/>
    <property type="evidence" value="ECO:0007669"/>
    <property type="project" value="UniProtKB-SubCell"/>
</dbReference>
<evidence type="ECO:0000256" key="4">
    <source>
        <dbReference type="ARBA" id="ARBA00022989"/>
    </source>
</evidence>
<evidence type="ECO:0000313" key="12">
    <source>
        <dbReference type="WBParaSite" id="jg18419"/>
    </source>
</evidence>
<reference evidence="12" key="1">
    <citation type="submission" date="2022-11" db="UniProtKB">
        <authorList>
            <consortium name="WormBaseParasite"/>
        </authorList>
    </citation>
    <scope>IDENTIFICATION</scope>
</reference>
<dbReference type="Gene3D" id="1.20.1070.10">
    <property type="entry name" value="Rhodopsin 7-helix transmembrane proteins"/>
    <property type="match status" value="1"/>
</dbReference>
<dbReference type="InterPro" id="IPR017452">
    <property type="entry name" value="GPCR_Rhodpsn_7TM"/>
</dbReference>
<dbReference type="PROSITE" id="PS50262">
    <property type="entry name" value="G_PROTEIN_RECEP_F1_2"/>
    <property type="match status" value="1"/>
</dbReference>
<evidence type="ECO:0000256" key="9">
    <source>
        <dbReference type="SAM" id="Phobius"/>
    </source>
</evidence>
<dbReference type="AlphaFoldDB" id="A0A915DDY9"/>
<evidence type="ECO:0000313" key="11">
    <source>
        <dbReference type="Proteomes" id="UP000887574"/>
    </source>
</evidence>
<dbReference type="PANTHER" id="PTHR24230:SF120">
    <property type="entry name" value="G-PROTEIN COUPLED RECEPTOR DAF-38"/>
    <property type="match status" value="1"/>
</dbReference>
<keyword evidence="8" id="KW-0807">Transducer</keyword>
<dbReference type="WBParaSite" id="jg18419">
    <property type="protein sequence ID" value="jg18419"/>
    <property type="gene ID" value="jg18419"/>
</dbReference>
<name>A0A915DDY9_9BILA</name>
<comment type="subcellular location">
    <subcellularLocation>
        <location evidence="1">Cell membrane</location>
        <topology evidence="1">Multi-pass membrane protein</topology>
    </subcellularLocation>
</comment>
<keyword evidence="3 9" id="KW-0812">Transmembrane</keyword>
<protein>
    <submittedName>
        <fullName evidence="12">G-protein coupled receptors family 1 profile domain-containing protein</fullName>
    </submittedName>
</protein>
<keyword evidence="11" id="KW-1185">Reference proteome</keyword>
<dbReference type="GO" id="GO:0007218">
    <property type="term" value="P:neuropeptide signaling pathway"/>
    <property type="evidence" value="ECO:0007669"/>
    <property type="project" value="TreeGrafter"/>
</dbReference>
<dbReference type="InterPro" id="IPR000276">
    <property type="entry name" value="GPCR_Rhodpsn"/>
</dbReference>
<dbReference type="PRINTS" id="PR00237">
    <property type="entry name" value="GPCRRHODOPSN"/>
</dbReference>
<dbReference type="CDD" id="cd00637">
    <property type="entry name" value="7tm_classA_rhodopsin-like"/>
    <property type="match status" value="1"/>
</dbReference>
<dbReference type="GO" id="GO:0008528">
    <property type="term" value="F:G protein-coupled peptide receptor activity"/>
    <property type="evidence" value="ECO:0007669"/>
    <property type="project" value="TreeGrafter"/>
</dbReference>
<evidence type="ECO:0000256" key="5">
    <source>
        <dbReference type="ARBA" id="ARBA00023040"/>
    </source>
</evidence>
<evidence type="ECO:0000256" key="8">
    <source>
        <dbReference type="ARBA" id="ARBA00023224"/>
    </source>
</evidence>
<evidence type="ECO:0000256" key="7">
    <source>
        <dbReference type="ARBA" id="ARBA00023170"/>
    </source>
</evidence>
<sequence>MKTWSQCTTVWHKLRALQYLEEQEFTENFDGERVYTSVHLMTVFWVPFLILFLAYFTLLFTFLEKPRANSLLDPTASDGSGENVSLWQNGASSTPTLPIRNGSIKSGGMLGVVPAWRVEMRSRMFRTTVNVIAAYLICWMPYNVLSLATFFSGDLQIMISTHLGTLRVCVLLNTLLNPFLYGFSS</sequence>
<accession>A0A915DDY9</accession>
<dbReference type="SUPFAM" id="SSF81321">
    <property type="entry name" value="Family A G protein-coupled receptor-like"/>
    <property type="match status" value="1"/>
</dbReference>
<keyword evidence="5" id="KW-0297">G-protein coupled receptor</keyword>
<dbReference type="Pfam" id="PF00001">
    <property type="entry name" value="7tm_1"/>
    <property type="match status" value="1"/>
</dbReference>
<evidence type="ECO:0000256" key="6">
    <source>
        <dbReference type="ARBA" id="ARBA00023136"/>
    </source>
</evidence>
<feature type="domain" description="G-protein coupled receptors family 1 profile" evidence="10">
    <location>
        <begin position="1"/>
        <end position="181"/>
    </location>
</feature>